<proteinExistence type="predicted"/>
<dbReference type="RefSeq" id="WP_263593586.1">
    <property type="nucleotide sequence ID" value="NZ_CP107020.1"/>
</dbReference>
<feature type="domain" description="Bacterial bifunctional deaminase-reductase C-terminal" evidence="1">
    <location>
        <begin position="6"/>
        <end position="183"/>
    </location>
</feature>
<reference evidence="2" key="1">
    <citation type="submission" date="2022-10" db="EMBL/GenBank/DDBJ databases">
        <title>Whole-Genome Sequencing of Brachybacterium huguangmaarense BRM-3, Isolated from Betula schmidtii.</title>
        <authorList>
            <person name="Haam D."/>
        </authorList>
    </citation>
    <scope>NUCLEOTIDE SEQUENCE</scope>
    <source>
        <strain evidence="2">BRM-3</strain>
    </source>
</reference>
<protein>
    <submittedName>
        <fullName evidence="2">Dihydrofolate reductase family protein</fullName>
    </submittedName>
</protein>
<evidence type="ECO:0000259" key="1">
    <source>
        <dbReference type="Pfam" id="PF01872"/>
    </source>
</evidence>
<organism evidence="2 3">
    <name type="scientific">Brachybacterium huguangmaarense</name>
    <dbReference type="NCBI Taxonomy" id="1652028"/>
    <lineage>
        <taxon>Bacteria</taxon>
        <taxon>Bacillati</taxon>
        <taxon>Actinomycetota</taxon>
        <taxon>Actinomycetes</taxon>
        <taxon>Micrococcales</taxon>
        <taxon>Dermabacteraceae</taxon>
        <taxon>Brachybacterium</taxon>
    </lineage>
</organism>
<evidence type="ECO:0000313" key="3">
    <source>
        <dbReference type="Proteomes" id="UP001164305"/>
    </source>
</evidence>
<sequence length="194" mass="21005">MTATYTFDVFASLDGYGSYTAEGDWGGHWGTAGPEFLAHRTAPFGAPQRMVFGANTYREFIALLGPDVAEADLPDAWVAAMRRLPTTVVSSTLTEPLHWPHAEIASGDAVDVVARLKEESDVPLRSHGSLSMNWALLAAGLVDEIQLTVFPVITGRTGCDPVFGGAGDYDLELLESRVLDGRIQETRYRPTAHP</sequence>
<dbReference type="Pfam" id="PF01872">
    <property type="entry name" value="RibD_C"/>
    <property type="match status" value="1"/>
</dbReference>
<dbReference type="Proteomes" id="UP001164305">
    <property type="component" value="Chromosome"/>
</dbReference>
<keyword evidence="3" id="KW-1185">Reference proteome</keyword>
<dbReference type="SUPFAM" id="SSF53597">
    <property type="entry name" value="Dihydrofolate reductase-like"/>
    <property type="match status" value="1"/>
</dbReference>
<gene>
    <name evidence="2" type="ORF">BRM3_12275</name>
</gene>
<dbReference type="EMBL" id="CP107020">
    <property type="protein sequence ID" value="UYG16373.1"/>
    <property type="molecule type" value="Genomic_DNA"/>
</dbReference>
<evidence type="ECO:0000313" key="2">
    <source>
        <dbReference type="EMBL" id="UYG16373.1"/>
    </source>
</evidence>
<accession>A0ABY6FZK8</accession>
<name>A0ABY6FZK8_9MICO</name>
<dbReference type="InterPro" id="IPR002734">
    <property type="entry name" value="RibDG_C"/>
</dbReference>
<dbReference type="Gene3D" id="3.40.430.10">
    <property type="entry name" value="Dihydrofolate Reductase, subunit A"/>
    <property type="match status" value="1"/>
</dbReference>
<dbReference type="InterPro" id="IPR024072">
    <property type="entry name" value="DHFR-like_dom_sf"/>
</dbReference>